<keyword evidence="7" id="KW-0336">GPI-anchor</keyword>
<comment type="subcellular location">
    <subcellularLocation>
        <location evidence="1">Cell membrane</location>
        <topology evidence="1">Lipid-anchor</topology>
        <topology evidence="1">GPI-anchor</topology>
    </subcellularLocation>
    <subcellularLocation>
        <location evidence="2">Secreted</location>
    </subcellularLocation>
</comment>
<dbReference type="SMART" id="SM00747">
    <property type="entry name" value="CFEM"/>
    <property type="match status" value="1"/>
</dbReference>
<dbReference type="PROSITE" id="PS52012">
    <property type="entry name" value="CFEM"/>
    <property type="match status" value="1"/>
</dbReference>
<dbReference type="InterPro" id="IPR008427">
    <property type="entry name" value="Extracellular_membr_CFEM_dom"/>
</dbReference>
<evidence type="ECO:0000256" key="16">
    <source>
        <dbReference type="SAM" id="MobiDB-lite"/>
    </source>
</evidence>
<dbReference type="GO" id="GO:0005886">
    <property type="term" value="C:plasma membrane"/>
    <property type="evidence" value="ECO:0007669"/>
    <property type="project" value="UniProtKB-SubCell"/>
</dbReference>
<comment type="caution">
    <text evidence="15">Lacks conserved residue(s) required for the propagation of feature annotation.</text>
</comment>
<dbReference type="PANTHER" id="PTHR37928:SF1">
    <property type="entry name" value="CFEM DOMAIN PROTEIN (AFU_ORTHOLOGUE AFUA_6G14090)"/>
    <property type="match status" value="1"/>
</dbReference>
<feature type="region of interest" description="Disordered" evidence="16">
    <location>
        <begin position="160"/>
        <end position="193"/>
    </location>
</feature>
<keyword evidence="9 17" id="KW-0732">Signal</keyword>
<protein>
    <recommendedName>
        <fullName evidence="18">CFEM domain-containing protein</fullName>
    </recommendedName>
</protein>
<evidence type="ECO:0000256" key="5">
    <source>
        <dbReference type="ARBA" id="ARBA00022525"/>
    </source>
</evidence>
<evidence type="ECO:0000256" key="10">
    <source>
        <dbReference type="ARBA" id="ARBA00023004"/>
    </source>
</evidence>
<keyword evidence="11" id="KW-0472">Membrane</keyword>
<evidence type="ECO:0000256" key="1">
    <source>
        <dbReference type="ARBA" id="ARBA00004609"/>
    </source>
</evidence>
<reference evidence="19" key="1">
    <citation type="journal article" date="2023" name="Mol. Phylogenet. Evol.">
        <title>Genome-scale phylogeny and comparative genomics of the fungal order Sordariales.</title>
        <authorList>
            <person name="Hensen N."/>
            <person name="Bonometti L."/>
            <person name="Westerberg I."/>
            <person name="Brannstrom I.O."/>
            <person name="Guillou S."/>
            <person name="Cros-Aarteil S."/>
            <person name="Calhoun S."/>
            <person name="Haridas S."/>
            <person name="Kuo A."/>
            <person name="Mondo S."/>
            <person name="Pangilinan J."/>
            <person name="Riley R."/>
            <person name="LaButti K."/>
            <person name="Andreopoulos B."/>
            <person name="Lipzen A."/>
            <person name="Chen C."/>
            <person name="Yan M."/>
            <person name="Daum C."/>
            <person name="Ng V."/>
            <person name="Clum A."/>
            <person name="Steindorff A."/>
            <person name="Ohm R.A."/>
            <person name="Martin F."/>
            <person name="Silar P."/>
            <person name="Natvig D.O."/>
            <person name="Lalanne C."/>
            <person name="Gautier V."/>
            <person name="Ament-Velasquez S.L."/>
            <person name="Kruys A."/>
            <person name="Hutchinson M.I."/>
            <person name="Powell A.J."/>
            <person name="Barry K."/>
            <person name="Miller A.N."/>
            <person name="Grigoriev I.V."/>
            <person name="Debuchy R."/>
            <person name="Gladieux P."/>
            <person name="Hiltunen Thoren M."/>
            <person name="Johannesson H."/>
        </authorList>
    </citation>
    <scope>NUCLEOTIDE SEQUENCE</scope>
    <source>
        <strain evidence="19">PSN293</strain>
    </source>
</reference>
<gene>
    <name evidence="19" type="ORF">QBC37DRAFT_128613</name>
</gene>
<keyword evidence="5" id="KW-0964">Secreted</keyword>
<feature type="compositionally biased region" description="Low complexity" evidence="16">
    <location>
        <begin position="182"/>
        <end position="193"/>
    </location>
</feature>
<evidence type="ECO:0000256" key="3">
    <source>
        <dbReference type="ARBA" id="ARBA00010031"/>
    </source>
</evidence>
<evidence type="ECO:0000256" key="7">
    <source>
        <dbReference type="ARBA" id="ARBA00022622"/>
    </source>
</evidence>
<keyword evidence="12 15" id="KW-1015">Disulfide bond</keyword>
<keyword evidence="4" id="KW-1003">Cell membrane</keyword>
<feature type="domain" description="CFEM" evidence="18">
    <location>
        <begin position="1"/>
        <end position="115"/>
    </location>
</feature>
<dbReference type="EMBL" id="MU858082">
    <property type="protein sequence ID" value="KAK4215218.1"/>
    <property type="molecule type" value="Genomic_DNA"/>
</dbReference>
<organism evidence="19 20">
    <name type="scientific">Rhypophila decipiens</name>
    <dbReference type="NCBI Taxonomy" id="261697"/>
    <lineage>
        <taxon>Eukaryota</taxon>
        <taxon>Fungi</taxon>
        <taxon>Dikarya</taxon>
        <taxon>Ascomycota</taxon>
        <taxon>Pezizomycotina</taxon>
        <taxon>Sordariomycetes</taxon>
        <taxon>Sordariomycetidae</taxon>
        <taxon>Sordariales</taxon>
        <taxon>Naviculisporaceae</taxon>
        <taxon>Rhypophila</taxon>
    </lineage>
</organism>
<sequence>MRFIVLTAAVAGAATAAAGALPSCGFRCFGNMLDLAVGLGCPPLADGNPNAACLCEKYDFGYGIRDCARESCPEEHVPAVINYGVNWCKAAAERVTKAGQIAPTTTPAAVTALTAIPGASSSSASSSTWTTTVPAGVVMTFSSGDKTWTTTVHVTGVDDEKEHAASTTTTSDIRGPNKDVESTSTSTSTISTTTTNTNTLTTKANVAATTETTTEAVVSTTATATEEATVVSDAGAAAMFTGFVNAPLAIAAAAFLVL</sequence>
<dbReference type="GO" id="GO:0005576">
    <property type="term" value="C:extracellular region"/>
    <property type="evidence" value="ECO:0007669"/>
    <property type="project" value="UniProtKB-SubCell"/>
</dbReference>
<evidence type="ECO:0000256" key="15">
    <source>
        <dbReference type="PROSITE-ProRule" id="PRU01356"/>
    </source>
</evidence>
<evidence type="ECO:0000256" key="6">
    <source>
        <dbReference type="ARBA" id="ARBA00022617"/>
    </source>
</evidence>
<proteinExistence type="inferred from homology"/>
<keyword evidence="20" id="KW-1185">Reference proteome</keyword>
<keyword evidence="8 15" id="KW-0479">Metal-binding</keyword>
<evidence type="ECO:0000256" key="8">
    <source>
        <dbReference type="ARBA" id="ARBA00022723"/>
    </source>
</evidence>
<keyword evidence="6 15" id="KW-0349">Heme</keyword>
<comment type="caution">
    <text evidence="19">The sequence shown here is derived from an EMBL/GenBank/DDBJ whole genome shotgun (WGS) entry which is preliminary data.</text>
</comment>
<feature type="disulfide bond" evidence="15">
    <location>
        <begin position="55"/>
        <end position="88"/>
    </location>
</feature>
<feature type="binding site" description="axial binding residue" evidence="15">
    <location>
        <position position="46"/>
    </location>
    <ligand>
        <name>heme</name>
        <dbReference type="ChEBI" id="CHEBI:30413"/>
    </ligand>
    <ligandPart>
        <name>Fe</name>
        <dbReference type="ChEBI" id="CHEBI:18248"/>
    </ligandPart>
</feature>
<feature type="chain" id="PRO_5043033309" description="CFEM domain-containing protein" evidence="17">
    <location>
        <begin position="21"/>
        <end position="258"/>
    </location>
</feature>
<evidence type="ECO:0000256" key="13">
    <source>
        <dbReference type="ARBA" id="ARBA00023180"/>
    </source>
</evidence>
<keyword evidence="14" id="KW-0449">Lipoprotein</keyword>
<keyword evidence="10 15" id="KW-0408">Iron</keyword>
<evidence type="ECO:0000256" key="14">
    <source>
        <dbReference type="ARBA" id="ARBA00023288"/>
    </source>
</evidence>
<evidence type="ECO:0000256" key="9">
    <source>
        <dbReference type="ARBA" id="ARBA00022729"/>
    </source>
</evidence>
<evidence type="ECO:0000259" key="18">
    <source>
        <dbReference type="PROSITE" id="PS52012"/>
    </source>
</evidence>
<accession>A0AAN6YAW1</accession>
<evidence type="ECO:0000256" key="12">
    <source>
        <dbReference type="ARBA" id="ARBA00023157"/>
    </source>
</evidence>
<dbReference type="Pfam" id="PF05730">
    <property type="entry name" value="CFEM"/>
    <property type="match status" value="1"/>
</dbReference>
<dbReference type="AlphaFoldDB" id="A0AAN6YAW1"/>
<dbReference type="InterPro" id="IPR051735">
    <property type="entry name" value="CFEM_domain"/>
</dbReference>
<evidence type="ECO:0000313" key="19">
    <source>
        <dbReference type="EMBL" id="KAK4215218.1"/>
    </source>
</evidence>
<keyword evidence="13" id="KW-0325">Glycoprotein</keyword>
<name>A0AAN6YAW1_9PEZI</name>
<evidence type="ECO:0000313" key="20">
    <source>
        <dbReference type="Proteomes" id="UP001301769"/>
    </source>
</evidence>
<dbReference type="GO" id="GO:0098552">
    <property type="term" value="C:side of membrane"/>
    <property type="evidence" value="ECO:0007669"/>
    <property type="project" value="UniProtKB-KW"/>
</dbReference>
<dbReference type="PANTHER" id="PTHR37928">
    <property type="entry name" value="CFEM DOMAIN PROTEIN (AFU_ORTHOLOGUE AFUA_6G14090)"/>
    <property type="match status" value="1"/>
</dbReference>
<dbReference type="Proteomes" id="UP001301769">
    <property type="component" value="Unassembled WGS sequence"/>
</dbReference>
<dbReference type="GO" id="GO:0046872">
    <property type="term" value="F:metal ion binding"/>
    <property type="evidence" value="ECO:0007669"/>
    <property type="project" value="UniProtKB-UniRule"/>
</dbReference>
<evidence type="ECO:0000256" key="2">
    <source>
        <dbReference type="ARBA" id="ARBA00004613"/>
    </source>
</evidence>
<reference evidence="19" key="2">
    <citation type="submission" date="2023-05" db="EMBL/GenBank/DDBJ databases">
        <authorList>
            <consortium name="Lawrence Berkeley National Laboratory"/>
            <person name="Steindorff A."/>
            <person name="Hensen N."/>
            <person name="Bonometti L."/>
            <person name="Westerberg I."/>
            <person name="Brannstrom I.O."/>
            <person name="Guillou S."/>
            <person name="Cros-Aarteil S."/>
            <person name="Calhoun S."/>
            <person name="Haridas S."/>
            <person name="Kuo A."/>
            <person name="Mondo S."/>
            <person name="Pangilinan J."/>
            <person name="Riley R."/>
            <person name="Labutti K."/>
            <person name="Andreopoulos B."/>
            <person name="Lipzen A."/>
            <person name="Chen C."/>
            <person name="Yanf M."/>
            <person name="Daum C."/>
            <person name="Ng V."/>
            <person name="Clum A."/>
            <person name="Ohm R."/>
            <person name="Martin F."/>
            <person name="Silar P."/>
            <person name="Natvig D."/>
            <person name="Lalanne C."/>
            <person name="Gautier V."/>
            <person name="Ament-Velasquez S.L."/>
            <person name="Kruys A."/>
            <person name="Hutchinson M.I."/>
            <person name="Powell A.J."/>
            <person name="Barry K."/>
            <person name="Miller A.N."/>
            <person name="Grigoriev I.V."/>
            <person name="Debuchy R."/>
            <person name="Gladieux P."/>
            <person name="Thoren M.H."/>
            <person name="Johannesson H."/>
        </authorList>
    </citation>
    <scope>NUCLEOTIDE SEQUENCE</scope>
    <source>
        <strain evidence="19">PSN293</strain>
    </source>
</reference>
<comment type="similarity">
    <text evidence="3">Belongs to the RBT5 family.</text>
</comment>
<feature type="signal peptide" evidence="17">
    <location>
        <begin position="1"/>
        <end position="20"/>
    </location>
</feature>
<evidence type="ECO:0000256" key="4">
    <source>
        <dbReference type="ARBA" id="ARBA00022475"/>
    </source>
</evidence>
<evidence type="ECO:0000256" key="17">
    <source>
        <dbReference type="SAM" id="SignalP"/>
    </source>
</evidence>
<evidence type="ECO:0000256" key="11">
    <source>
        <dbReference type="ARBA" id="ARBA00023136"/>
    </source>
</evidence>